<gene>
    <name evidence="2" type="ORF">MRATA1EN1_LOCUS21618</name>
</gene>
<reference evidence="2" key="1">
    <citation type="submission" date="2023-04" db="EMBL/GenBank/DDBJ databases">
        <authorList>
            <consortium name="ELIXIR-Norway"/>
        </authorList>
    </citation>
    <scope>NUCLEOTIDE SEQUENCE [LARGE SCALE GENOMIC DNA]</scope>
</reference>
<proteinExistence type="predicted"/>
<feature type="region of interest" description="Disordered" evidence="1">
    <location>
        <begin position="117"/>
        <end position="137"/>
    </location>
</feature>
<dbReference type="Proteomes" id="UP001176941">
    <property type="component" value="Chromosome 33"/>
</dbReference>
<sequence>MQFSDISGALGRSLHGLPPPDAGAAGLDSFEDGCPHALRADLPQRVGGPGCQEPVPPSCPGADLPGSRCYRRLLACPSSSLPILPDEPSSPALGLTSFCKVCCAWFSVWLHTNLSIGHTRPRDPPSPRSLGDTVGRC</sequence>
<evidence type="ECO:0000313" key="3">
    <source>
        <dbReference type="Proteomes" id="UP001176941"/>
    </source>
</evidence>
<dbReference type="EMBL" id="OX459969">
    <property type="protein sequence ID" value="CAI9172656.1"/>
    <property type="molecule type" value="Genomic_DNA"/>
</dbReference>
<protein>
    <submittedName>
        <fullName evidence="2">Uncharacterized protein</fullName>
    </submittedName>
</protein>
<evidence type="ECO:0000256" key="1">
    <source>
        <dbReference type="SAM" id="MobiDB-lite"/>
    </source>
</evidence>
<evidence type="ECO:0000313" key="2">
    <source>
        <dbReference type="EMBL" id="CAI9172656.1"/>
    </source>
</evidence>
<keyword evidence="3" id="KW-1185">Reference proteome</keyword>
<organism evidence="2 3">
    <name type="scientific">Rangifer tarandus platyrhynchus</name>
    <name type="common">Svalbard reindeer</name>
    <dbReference type="NCBI Taxonomy" id="3082113"/>
    <lineage>
        <taxon>Eukaryota</taxon>
        <taxon>Metazoa</taxon>
        <taxon>Chordata</taxon>
        <taxon>Craniata</taxon>
        <taxon>Vertebrata</taxon>
        <taxon>Euteleostomi</taxon>
        <taxon>Mammalia</taxon>
        <taxon>Eutheria</taxon>
        <taxon>Laurasiatheria</taxon>
        <taxon>Artiodactyla</taxon>
        <taxon>Ruminantia</taxon>
        <taxon>Pecora</taxon>
        <taxon>Cervidae</taxon>
        <taxon>Odocoileinae</taxon>
        <taxon>Rangifer</taxon>
    </lineage>
</organism>
<accession>A0ABN8ZI31</accession>
<name>A0ABN8ZI31_RANTA</name>